<dbReference type="GO" id="GO:0042277">
    <property type="term" value="F:peptide binding"/>
    <property type="evidence" value="ECO:0007669"/>
    <property type="project" value="TreeGrafter"/>
</dbReference>
<evidence type="ECO:0000256" key="6">
    <source>
        <dbReference type="ARBA" id="ARBA00023136"/>
    </source>
</evidence>
<accession>A0A815GC18</accession>
<dbReference type="EMBL" id="CAJNOM010000301">
    <property type="protein sequence ID" value="CAF1336426.1"/>
    <property type="molecule type" value="Genomic_DNA"/>
</dbReference>
<evidence type="ECO:0000256" key="3">
    <source>
        <dbReference type="ARBA" id="ARBA00022692"/>
    </source>
</evidence>
<organism evidence="11 12">
    <name type="scientific">Adineta steineri</name>
    <dbReference type="NCBI Taxonomy" id="433720"/>
    <lineage>
        <taxon>Eukaryota</taxon>
        <taxon>Metazoa</taxon>
        <taxon>Spiralia</taxon>
        <taxon>Gnathifera</taxon>
        <taxon>Rotifera</taxon>
        <taxon>Eurotatoria</taxon>
        <taxon>Bdelloidea</taxon>
        <taxon>Adinetida</taxon>
        <taxon>Adinetidae</taxon>
        <taxon>Adineta</taxon>
    </lineage>
</organism>
<dbReference type="PANTHER" id="PTHR24229:SF96">
    <property type="entry name" value="G-PROTEIN COUPLED RECEPTORS FAMILY 1 PROFILE DOMAIN-CONTAINING PROTEIN"/>
    <property type="match status" value="1"/>
</dbReference>
<evidence type="ECO:0000256" key="9">
    <source>
        <dbReference type="SAM" id="Phobius"/>
    </source>
</evidence>
<dbReference type="Proteomes" id="UP000663832">
    <property type="component" value="Unassembled WGS sequence"/>
</dbReference>
<feature type="transmembrane region" description="Helical" evidence="9">
    <location>
        <begin position="206"/>
        <end position="226"/>
    </location>
</feature>
<dbReference type="InterPro" id="IPR000276">
    <property type="entry name" value="GPCR_Rhodpsn"/>
</dbReference>
<feature type="transmembrane region" description="Helical" evidence="9">
    <location>
        <begin position="106"/>
        <end position="135"/>
    </location>
</feature>
<keyword evidence="3 9" id="KW-0812">Transmembrane</keyword>
<dbReference type="GO" id="GO:0004930">
    <property type="term" value="F:G protein-coupled receptor activity"/>
    <property type="evidence" value="ECO:0007669"/>
    <property type="project" value="UniProtKB-KW"/>
</dbReference>
<keyword evidence="12" id="KW-1185">Reference proteome</keyword>
<dbReference type="InterPro" id="IPR017452">
    <property type="entry name" value="GPCR_Rhodpsn_7TM"/>
</dbReference>
<sequence>MLTTIFIFGFDINIPNFNRVLCKLLYYISFLFSTLLPTVLILASLDRLLISSQNVNRRLYSSKRLAYFSISISVCFWIIFLLQILITADIQELAPSVFVCYYTLSSFYQMFITYLHVIINSIASGTMVILSILAFKNVRRIRSIPHQQRNQLRSMNKKDFQLLRCLYAQDIIYIICTGIPCVIQIYESLPKDEIHTPVENAIDNFINQFGIFLYHIPYCASFYIYISMSKAFRHELKRLIYKIWCKNLISIREEEHRQDNMELNVVDAVSTIAVPA</sequence>
<comment type="caution">
    <text evidence="11">The sequence shown here is derived from an EMBL/GenBank/DDBJ whole genome shotgun (WGS) entry which is preliminary data.</text>
</comment>
<dbReference type="GO" id="GO:0043005">
    <property type="term" value="C:neuron projection"/>
    <property type="evidence" value="ECO:0007669"/>
    <property type="project" value="TreeGrafter"/>
</dbReference>
<dbReference type="PANTHER" id="PTHR24229">
    <property type="entry name" value="NEUROPEPTIDES RECEPTOR"/>
    <property type="match status" value="1"/>
</dbReference>
<feature type="transmembrane region" description="Helical" evidence="9">
    <location>
        <begin position="24"/>
        <end position="45"/>
    </location>
</feature>
<evidence type="ECO:0000256" key="7">
    <source>
        <dbReference type="ARBA" id="ARBA00023170"/>
    </source>
</evidence>
<keyword evidence="6 9" id="KW-0472">Membrane</keyword>
<evidence type="ECO:0000256" key="5">
    <source>
        <dbReference type="ARBA" id="ARBA00023040"/>
    </source>
</evidence>
<proteinExistence type="predicted"/>
<feature type="transmembrane region" description="Helical" evidence="9">
    <location>
        <begin position="165"/>
        <end position="186"/>
    </location>
</feature>
<dbReference type="SUPFAM" id="SSF81321">
    <property type="entry name" value="Family A G protein-coupled receptor-like"/>
    <property type="match status" value="1"/>
</dbReference>
<keyword evidence="8" id="KW-0807">Transducer</keyword>
<evidence type="ECO:0000313" key="11">
    <source>
        <dbReference type="EMBL" id="CAF1336426.1"/>
    </source>
</evidence>
<protein>
    <recommendedName>
        <fullName evidence="10">G-protein coupled receptors family 1 profile domain-containing protein</fullName>
    </recommendedName>
</protein>
<keyword evidence="2" id="KW-1003">Cell membrane</keyword>
<evidence type="ECO:0000256" key="2">
    <source>
        <dbReference type="ARBA" id="ARBA00022475"/>
    </source>
</evidence>
<evidence type="ECO:0000259" key="10">
    <source>
        <dbReference type="PROSITE" id="PS50262"/>
    </source>
</evidence>
<dbReference type="Gene3D" id="1.20.1070.10">
    <property type="entry name" value="Rhodopsin 7-helix transmembrane proteins"/>
    <property type="match status" value="1"/>
</dbReference>
<feature type="transmembrane region" description="Helical" evidence="9">
    <location>
        <begin position="65"/>
        <end position="86"/>
    </location>
</feature>
<keyword evidence="4 9" id="KW-1133">Transmembrane helix</keyword>
<evidence type="ECO:0000256" key="4">
    <source>
        <dbReference type="ARBA" id="ARBA00022989"/>
    </source>
</evidence>
<comment type="subcellular location">
    <subcellularLocation>
        <location evidence="1">Cell membrane</location>
        <topology evidence="1">Multi-pass membrane protein</topology>
    </subcellularLocation>
</comment>
<evidence type="ECO:0000256" key="8">
    <source>
        <dbReference type="ARBA" id="ARBA00023224"/>
    </source>
</evidence>
<feature type="domain" description="G-protein coupled receptors family 1 profile" evidence="10">
    <location>
        <begin position="1"/>
        <end position="225"/>
    </location>
</feature>
<dbReference type="OrthoDB" id="10018669at2759"/>
<keyword evidence="7" id="KW-0675">Receptor</keyword>
<gene>
    <name evidence="11" type="ORF">QVE165_LOCUS33185</name>
</gene>
<evidence type="ECO:0000313" key="12">
    <source>
        <dbReference type="Proteomes" id="UP000663832"/>
    </source>
</evidence>
<dbReference type="PROSITE" id="PS50262">
    <property type="entry name" value="G_PROTEIN_RECEP_F1_2"/>
    <property type="match status" value="1"/>
</dbReference>
<evidence type="ECO:0000256" key="1">
    <source>
        <dbReference type="ARBA" id="ARBA00004651"/>
    </source>
</evidence>
<keyword evidence="5" id="KW-0297">G-protein coupled receptor</keyword>
<dbReference type="AlphaFoldDB" id="A0A815GC18"/>
<dbReference type="GO" id="GO:0005886">
    <property type="term" value="C:plasma membrane"/>
    <property type="evidence" value="ECO:0007669"/>
    <property type="project" value="UniProtKB-SubCell"/>
</dbReference>
<dbReference type="Pfam" id="PF00001">
    <property type="entry name" value="7tm_1"/>
    <property type="match status" value="1"/>
</dbReference>
<name>A0A815GC18_9BILA</name>
<reference evidence="11" key="1">
    <citation type="submission" date="2021-02" db="EMBL/GenBank/DDBJ databases">
        <authorList>
            <person name="Nowell W R."/>
        </authorList>
    </citation>
    <scope>NUCLEOTIDE SEQUENCE</scope>
</reference>